<reference evidence="2 3" key="1">
    <citation type="submission" date="2015-12" db="EMBL/GenBank/DDBJ databases">
        <authorList>
            <person name="Shamseldin A."/>
            <person name="Moawad H."/>
            <person name="Abd El-Rahim W.M."/>
            <person name="Sadowsky M.J."/>
        </authorList>
    </citation>
    <scope>NUCLEOTIDE SEQUENCE [LARGE SCALE GENOMIC DNA]</scope>
    <source>
        <strain evidence="2 3">D7</strain>
    </source>
</reference>
<dbReference type="Gene3D" id="3.10.450.50">
    <property type="match status" value="1"/>
</dbReference>
<dbReference type="EMBL" id="CP014323">
    <property type="protein sequence ID" value="AMJ99051.1"/>
    <property type="molecule type" value="Genomic_DNA"/>
</dbReference>
<dbReference type="Proteomes" id="UP000063991">
    <property type="component" value="Chromosome"/>
</dbReference>
<protein>
    <recommendedName>
        <fullName evidence="1">SnoaL-like domain-containing protein</fullName>
    </recommendedName>
</protein>
<dbReference type="RefSeq" id="WP_061095457.1">
    <property type="nucleotide sequence ID" value="NZ_CP014323.1"/>
</dbReference>
<dbReference type="AlphaFoldDB" id="A0A126Q1G1"/>
<accession>A0A126Q1G1</accession>
<organism evidence="2 3">
    <name type="scientific">Alteromonas macleodii</name>
    <name type="common">Pseudoalteromonas macleodii</name>
    <dbReference type="NCBI Taxonomy" id="28108"/>
    <lineage>
        <taxon>Bacteria</taxon>
        <taxon>Pseudomonadati</taxon>
        <taxon>Pseudomonadota</taxon>
        <taxon>Gammaproteobacteria</taxon>
        <taxon>Alteromonadales</taxon>
        <taxon>Alteromonadaceae</taxon>
        <taxon>Alteromonas/Salinimonas group</taxon>
        <taxon>Alteromonas</taxon>
    </lineage>
</organism>
<name>A0A126Q1G1_ALTMA</name>
<dbReference type="SUPFAM" id="SSF54427">
    <property type="entry name" value="NTF2-like"/>
    <property type="match status" value="1"/>
</dbReference>
<dbReference type="Pfam" id="PF12680">
    <property type="entry name" value="SnoaL_2"/>
    <property type="match status" value="1"/>
</dbReference>
<dbReference type="InterPro" id="IPR037401">
    <property type="entry name" value="SnoaL-like"/>
</dbReference>
<sequence>MDVIGRFCKIYTDICQISPEDLEHIYADDILFIDPITTHHGIDEVKRYFSNLLTQAESCKFDIADIFTCSPNGTEEHPSSHSKVTHIANWTMTLTLKDSDKQITLDGTTQLGVSGDSIIYHKDYYDLGEMVYEHVPILGFVVKKIKGKLAK</sequence>
<gene>
    <name evidence="2" type="ORF">AVL55_13275</name>
</gene>
<proteinExistence type="predicted"/>
<evidence type="ECO:0000259" key="1">
    <source>
        <dbReference type="Pfam" id="PF12680"/>
    </source>
</evidence>
<feature type="domain" description="SnoaL-like" evidence="1">
    <location>
        <begin position="19"/>
        <end position="120"/>
    </location>
</feature>
<evidence type="ECO:0000313" key="3">
    <source>
        <dbReference type="Proteomes" id="UP000063991"/>
    </source>
</evidence>
<evidence type="ECO:0000313" key="2">
    <source>
        <dbReference type="EMBL" id="AMJ99051.1"/>
    </source>
</evidence>
<dbReference type="InterPro" id="IPR032710">
    <property type="entry name" value="NTF2-like_dom_sf"/>
</dbReference>
<dbReference type="OrthoDB" id="1115105at2"/>